<proteinExistence type="predicted"/>
<evidence type="ECO:0000313" key="3">
    <source>
        <dbReference type="Proteomes" id="UP000823388"/>
    </source>
</evidence>
<evidence type="ECO:0000313" key="2">
    <source>
        <dbReference type="EMBL" id="KAG2638020.1"/>
    </source>
</evidence>
<name>A0A8T0VS38_PANVG</name>
<comment type="caution">
    <text evidence="2">The sequence shown here is derived from an EMBL/GenBank/DDBJ whole genome shotgun (WGS) entry which is preliminary data.</text>
</comment>
<evidence type="ECO:0000256" key="1">
    <source>
        <dbReference type="SAM" id="MobiDB-lite"/>
    </source>
</evidence>
<sequence>MERQVGLPRWRRCDGLLGAASVCVVRACAARGRRRRRERGRQRVGSVGCGSVRAGDASERGGAAEASRQPKRAASVGLPCRRGGRAAPAARPMLEQRRKGWKGSVRGPTRQRPRCCAAEWKT</sequence>
<protein>
    <submittedName>
        <fullName evidence="2">Uncharacterized protein</fullName>
    </submittedName>
</protein>
<gene>
    <name evidence="2" type="ORF">PVAP13_2NG561120</name>
</gene>
<organism evidence="2 3">
    <name type="scientific">Panicum virgatum</name>
    <name type="common">Blackwell switchgrass</name>
    <dbReference type="NCBI Taxonomy" id="38727"/>
    <lineage>
        <taxon>Eukaryota</taxon>
        <taxon>Viridiplantae</taxon>
        <taxon>Streptophyta</taxon>
        <taxon>Embryophyta</taxon>
        <taxon>Tracheophyta</taxon>
        <taxon>Spermatophyta</taxon>
        <taxon>Magnoliopsida</taxon>
        <taxon>Liliopsida</taxon>
        <taxon>Poales</taxon>
        <taxon>Poaceae</taxon>
        <taxon>PACMAD clade</taxon>
        <taxon>Panicoideae</taxon>
        <taxon>Panicodae</taxon>
        <taxon>Paniceae</taxon>
        <taxon>Panicinae</taxon>
        <taxon>Panicum</taxon>
        <taxon>Panicum sect. Hiantes</taxon>
    </lineage>
</organism>
<dbReference type="AlphaFoldDB" id="A0A8T0VS38"/>
<reference evidence="2" key="1">
    <citation type="submission" date="2020-05" db="EMBL/GenBank/DDBJ databases">
        <title>WGS assembly of Panicum virgatum.</title>
        <authorList>
            <person name="Lovell J.T."/>
            <person name="Jenkins J."/>
            <person name="Shu S."/>
            <person name="Juenger T.E."/>
            <person name="Schmutz J."/>
        </authorList>
    </citation>
    <scope>NUCLEOTIDE SEQUENCE</scope>
    <source>
        <strain evidence="2">AP13</strain>
    </source>
</reference>
<keyword evidence="3" id="KW-1185">Reference proteome</keyword>
<dbReference type="Proteomes" id="UP000823388">
    <property type="component" value="Chromosome 2N"/>
</dbReference>
<feature type="region of interest" description="Disordered" evidence="1">
    <location>
        <begin position="34"/>
        <end position="122"/>
    </location>
</feature>
<accession>A0A8T0VS38</accession>
<dbReference type="EMBL" id="CM029040">
    <property type="protein sequence ID" value="KAG2638020.1"/>
    <property type="molecule type" value="Genomic_DNA"/>
</dbReference>